<organism evidence="3 4">
    <name type="scientific">Dokdonia ponticola</name>
    <dbReference type="NCBI Taxonomy" id="2041041"/>
    <lineage>
        <taxon>Bacteria</taxon>
        <taxon>Pseudomonadati</taxon>
        <taxon>Bacteroidota</taxon>
        <taxon>Flavobacteriia</taxon>
        <taxon>Flavobacteriales</taxon>
        <taxon>Flavobacteriaceae</taxon>
        <taxon>Dokdonia</taxon>
    </lineage>
</organism>
<evidence type="ECO:0000259" key="2">
    <source>
        <dbReference type="Pfam" id="PF14258"/>
    </source>
</evidence>
<keyword evidence="1" id="KW-1133">Transmembrane helix</keyword>
<evidence type="ECO:0000313" key="4">
    <source>
        <dbReference type="Proteomes" id="UP001596043"/>
    </source>
</evidence>
<protein>
    <submittedName>
        <fullName evidence="3">DUF4350 domain-containing protein</fullName>
    </submittedName>
</protein>
<dbReference type="Pfam" id="PF14258">
    <property type="entry name" value="DUF4350"/>
    <property type="match status" value="1"/>
</dbReference>
<dbReference type="Proteomes" id="UP001596043">
    <property type="component" value="Unassembled WGS sequence"/>
</dbReference>
<comment type="caution">
    <text evidence="3">The sequence shown here is derived from an EMBL/GenBank/DDBJ whole genome shotgun (WGS) entry which is preliminary data.</text>
</comment>
<dbReference type="RefSeq" id="WP_379977388.1">
    <property type="nucleotide sequence ID" value="NZ_JBHSFV010000002.1"/>
</dbReference>
<name>A0ABV9HSQ4_9FLAO</name>
<keyword evidence="1" id="KW-0812">Transmembrane</keyword>
<gene>
    <name evidence="3" type="ORF">ACFO3O_04710</name>
</gene>
<sequence length="405" mass="47366">MSNKLKILAGILLTLLALLVFLESSQKAPVNWFPSYAKKDKIPYGSFVLYNTLKETRTNKDFKEISRPPYEFLADSNHQSGTYFFVNDYINFDEAESLQLLDWVSRGNTLYIGAGGIGKTILDTLSLETELFYDLDNIYRKTPLLELVHPDLTKERPYKLDQSIQTVYFTEVDTLQTIVLGAYDYQKGDDSLSIQEPKVHFIKQAFGEGTIILHLMPDVFTNYFMLDQENYTYTEAVLRYIPDDVPIFWDNHYKNGKTINTSPLYMLFNNRYLKWAYYMLVIGVILWVFFEGKRKQRAIPIIKPLPNQTLAFTKTIAGMYLEKQDHKSIALHQINHFMEYIREEYQMETADRGLDFIERLASKSNNTQEDTKRLMDYITSISQKYPITEEELLKLNKLIQAFKTK</sequence>
<evidence type="ECO:0000256" key="1">
    <source>
        <dbReference type="SAM" id="Phobius"/>
    </source>
</evidence>
<keyword evidence="1" id="KW-0472">Membrane</keyword>
<proteinExistence type="predicted"/>
<keyword evidence="4" id="KW-1185">Reference proteome</keyword>
<accession>A0ABV9HSQ4</accession>
<evidence type="ECO:0000313" key="3">
    <source>
        <dbReference type="EMBL" id="MFC4633194.1"/>
    </source>
</evidence>
<feature type="transmembrane region" description="Helical" evidence="1">
    <location>
        <begin position="272"/>
        <end position="290"/>
    </location>
</feature>
<feature type="domain" description="DUF4350" evidence="2">
    <location>
        <begin position="40"/>
        <end position="238"/>
    </location>
</feature>
<reference evidence="4" key="1">
    <citation type="journal article" date="2019" name="Int. J. Syst. Evol. Microbiol.">
        <title>The Global Catalogue of Microorganisms (GCM) 10K type strain sequencing project: providing services to taxonomists for standard genome sequencing and annotation.</title>
        <authorList>
            <consortium name="The Broad Institute Genomics Platform"/>
            <consortium name="The Broad Institute Genome Sequencing Center for Infectious Disease"/>
            <person name="Wu L."/>
            <person name="Ma J."/>
        </authorList>
    </citation>
    <scope>NUCLEOTIDE SEQUENCE [LARGE SCALE GENOMIC DNA]</scope>
    <source>
        <strain evidence="4">YJ-61-S</strain>
    </source>
</reference>
<dbReference type="EMBL" id="JBHSFV010000002">
    <property type="protein sequence ID" value="MFC4633194.1"/>
    <property type="molecule type" value="Genomic_DNA"/>
</dbReference>
<dbReference type="InterPro" id="IPR025646">
    <property type="entry name" value="DUF4350"/>
</dbReference>